<evidence type="ECO:0000256" key="1">
    <source>
        <dbReference type="SAM" id="SignalP"/>
    </source>
</evidence>
<dbReference type="eggNOG" id="ENOG5032EQJ">
    <property type="taxonomic scope" value="Bacteria"/>
</dbReference>
<accession>A0A0A3HSY2</accession>
<feature type="signal peptide" evidence="1">
    <location>
        <begin position="1"/>
        <end position="29"/>
    </location>
</feature>
<proteinExistence type="predicted"/>
<name>A0A0A3HSY2_9BACL</name>
<sequence>MGQLIKCLTVCFLSVSLLFLGTGAGKVMANSQHTVPYYEDHSKRVGYKNVNEAVMEFEMDCKCGVKLPSLMPDITFTHEFASLYKDKIHGSNKILQVRFVNRKIKSNNFKIEVRKDKVDFEGTEYMLQGGTKGIYFKDNLYDYLAFEKNYLQYIVGLDRNVDNGNTVQVLIDIANTFN</sequence>
<reference evidence="2 3" key="1">
    <citation type="submission" date="2014-02" db="EMBL/GenBank/DDBJ databases">
        <title>Draft genome sequence of Lysinibacillus sinduriensis JCM 15800.</title>
        <authorList>
            <person name="Zhang F."/>
            <person name="Wang G."/>
            <person name="Zhang L."/>
        </authorList>
    </citation>
    <scope>NUCLEOTIDE SEQUENCE [LARGE SCALE GENOMIC DNA]</scope>
    <source>
        <strain evidence="2 3">JCM 15800</strain>
    </source>
</reference>
<keyword evidence="3" id="KW-1185">Reference proteome</keyword>
<evidence type="ECO:0000313" key="2">
    <source>
        <dbReference type="EMBL" id="KGR74290.1"/>
    </source>
</evidence>
<dbReference type="Proteomes" id="UP000030408">
    <property type="component" value="Unassembled WGS sequence"/>
</dbReference>
<feature type="chain" id="PRO_5002013234" description="Carbon monoxide dehydrogenase" evidence="1">
    <location>
        <begin position="30"/>
        <end position="178"/>
    </location>
</feature>
<evidence type="ECO:0008006" key="4">
    <source>
        <dbReference type="Google" id="ProtNLM"/>
    </source>
</evidence>
<keyword evidence="1" id="KW-0732">Signal</keyword>
<dbReference type="EMBL" id="JPVO01000055">
    <property type="protein sequence ID" value="KGR74290.1"/>
    <property type="molecule type" value="Genomic_DNA"/>
</dbReference>
<protein>
    <recommendedName>
        <fullName evidence="4">Carbon monoxide dehydrogenase</fullName>
    </recommendedName>
</protein>
<gene>
    <name evidence="2" type="ORF">CD33_20140</name>
</gene>
<comment type="caution">
    <text evidence="2">The sequence shown here is derived from an EMBL/GenBank/DDBJ whole genome shotgun (WGS) entry which is preliminary data.</text>
</comment>
<dbReference type="AlphaFoldDB" id="A0A0A3HSY2"/>
<organism evidence="2 3">
    <name type="scientific">Ureibacillus sinduriensis BLB-1 = JCM 15800</name>
    <dbReference type="NCBI Taxonomy" id="1384057"/>
    <lineage>
        <taxon>Bacteria</taxon>
        <taxon>Bacillati</taxon>
        <taxon>Bacillota</taxon>
        <taxon>Bacilli</taxon>
        <taxon>Bacillales</taxon>
        <taxon>Caryophanaceae</taxon>
        <taxon>Ureibacillus</taxon>
    </lineage>
</organism>
<evidence type="ECO:0000313" key="3">
    <source>
        <dbReference type="Proteomes" id="UP000030408"/>
    </source>
</evidence>